<dbReference type="PANTHER" id="PTHR33129">
    <property type="entry name" value="PROTEIN KINASE DOMAIN-CONTAINING PROTEIN-RELATED"/>
    <property type="match status" value="1"/>
</dbReference>
<dbReference type="PANTHER" id="PTHR33129:SF3">
    <property type="entry name" value="HOT SPOT (RHS) PROTEIN, PUTATIVE-RELATED"/>
    <property type="match status" value="1"/>
</dbReference>
<dbReference type="InterPro" id="IPR046836">
    <property type="entry name" value="RHS_C"/>
</dbReference>
<feature type="compositionally biased region" description="Polar residues" evidence="1">
    <location>
        <begin position="13"/>
        <end position="22"/>
    </location>
</feature>
<dbReference type="InterPro" id="IPR046835">
    <property type="entry name" value="RHS_N"/>
</dbReference>
<evidence type="ECO:0000313" key="5">
    <source>
        <dbReference type="EMBL" id="ESS61383.1"/>
    </source>
</evidence>
<dbReference type="Pfam" id="PF20445">
    <property type="entry name" value="RHS_N"/>
    <property type="match status" value="1"/>
</dbReference>
<dbReference type="VEuPathDB" id="TriTrypDB:TCDM_11033"/>
<feature type="domain" description="Retrotransposon hot spot protein N-terminal" evidence="3">
    <location>
        <begin position="339"/>
        <end position="452"/>
    </location>
</feature>
<organism evidence="5 6">
    <name type="scientific">Trypanosoma cruzi Dm28c</name>
    <dbReference type="NCBI Taxonomy" id="1416333"/>
    <lineage>
        <taxon>Eukaryota</taxon>
        <taxon>Discoba</taxon>
        <taxon>Euglenozoa</taxon>
        <taxon>Kinetoplastea</taxon>
        <taxon>Metakinetoplastina</taxon>
        <taxon>Trypanosomatida</taxon>
        <taxon>Trypanosomatidae</taxon>
        <taxon>Trypanosoma</taxon>
        <taxon>Schizotrypanum</taxon>
    </lineage>
</organism>
<accession>V5BAG1</accession>
<sequence length="919" mass="105685">MSGRPEEGLYGNVESQSSTVSQGGRRRTRSEFEGDTDHSSATRRRVEEMHRPQWTMSSSLEEILLEGSILRTDMMLNDVLRSNLVGRGVVDTNENVTMQEFVQDPEMFLKNERLLRTIKASPSYKVLEAINKLNDKGVVSLGQWSVFKSKNTITPFARGKLNAAITQVQTAESREVKERVSREEEERRRRALEMKFTMSTKLEDVLFRGEFRYKDMNLNDFLLLRFGGKGVMDANRSVLLEEFFKEPARYIRVKGVLNEIQKTDRYKRMERTVRDEKDMEEDVSKLQQAGVDNLMTWLVASAEVKATVHCITKAFLDAAAEEARSSTTTIAPIYLEGYYESVYNARWNHVVEVPDGEGTGMEVKKGRPPQQWTYKKVGRTLEKDDGAQQSGATRLRLMVLTSDKAWPCTWNRKGVESTRDCYVNCEVERVWQIVKGDLTKWSSSHGKADFTPERRVLVGTPGIGKSMNAGSYLLYQLLHYDAEQIQMVVYFIADRTFLFDKTSRTVSTYMGDFSNASFVTSLSDRGMKGYIIHDLAEPDDAPSDDLPPRGWGMVLVSPPFERNYKEWVKRSDAKKMVMDCPGEGDVKAMCAWMRRHQPVREQAEYWKVVKGQMDEVGPIPRYIFDERKYDNWVQRCHKTVDEATSSVVAQYSGLGRGGSWDLMKVLYWVARVVRVRGKAGGSEFFSNLPVSAHLGNKTLFKSAKLMQQRDFNFLISGLTDYLISENFGRCTVFAFLNGSFVSAIERRLRELRPSPQRQSHRCALAVYSQERSTRHHVLPPLEHFSERMDVEYRVLYVTEVENFPLVDGFFFVKTNPMTLVGLRMAAAGEHHTTTSTVRQFTECLAAYFNGWEELSREMSWEMIYIQQADSTPMNDWQRCDIDNSDDVSTKEEQKIAAFWKEKVRQYQVSISSRDVPRMF</sequence>
<dbReference type="InterPro" id="IPR052980">
    <property type="entry name" value="Crinkler_effector"/>
</dbReference>
<dbReference type="NCBIfam" id="TIGR01631">
    <property type="entry name" value="Trypano_RHS"/>
    <property type="match status" value="2"/>
</dbReference>
<reference evidence="5 6" key="1">
    <citation type="journal article" date="2014" name="Genome Announc.">
        <title>Trypanosoma cruzi Clone Dm28c Draft Genome Sequence.</title>
        <authorList>
            <person name="Grisard E.C."/>
            <person name="Teixeira S.M."/>
            <person name="de Almeida L.G."/>
            <person name="Stoco P.H."/>
            <person name="Gerber A.L."/>
            <person name="Talavera-Lopez C."/>
            <person name="Lima O.C."/>
            <person name="Andersson B."/>
            <person name="de Vasconcelos A.T."/>
        </authorList>
    </citation>
    <scope>NUCLEOTIDE SEQUENCE [LARGE SCALE GENOMIC DNA]</scope>
    <source>
        <strain evidence="5 6">Dm28c</strain>
    </source>
</reference>
<dbReference type="Proteomes" id="UP000017861">
    <property type="component" value="Unassembled WGS sequence"/>
</dbReference>
<evidence type="ECO:0000259" key="2">
    <source>
        <dbReference type="Pfam" id="PF07999"/>
    </source>
</evidence>
<evidence type="ECO:0000256" key="1">
    <source>
        <dbReference type="SAM" id="MobiDB-lite"/>
    </source>
</evidence>
<feature type="domain" description="DUF7578" evidence="4">
    <location>
        <begin position="71"/>
        <end position="133"/>
    </location>
</feature>
<dbReference type="Pfam" id="PF07999">
    <property type="entry name" value="RHSP"/>
    <property type="match status" value="1"/>
</dbReference>
<feature type="domain" description="DUF7578" evidence="4">
    <location>
        <begin position="212"/>
        <end position="276"/>
    </location>
</feature>
<protein>
    <submittedName>
        <fullName evidence="5">Retrotransposon hot spot (RHS) protein</fullName>
    </submittedName>
</protein>
<gene>
    <name evidence="5" type="ORF">TCDM_11033</name>
</gene>
<dbReference type="AlphaFoldDB" id="V5BAG1"/>
<evidence type="ECO:0000313" key="6">
    <source>
        <dbReference type="Proteomes" id="UP000017861"/>
    </source>
</evidence>
<evidence type="ECO:0000259" key="3">
    <source>
        <dbReference type="Pfam" id="PF20445"/>
    </source>
</evidence>
<dbReference type="InterPro" id="IPR006518">
    <property type="entry name" value="Trypano_RHS"/>
</dbReference>
<dbReference type="InterPro" id="IPR056000">
    <property type="entry name" value="DUF7578"/>
</dbReference>
<feature type="compositionally biased region" description="Basic and acidic residues" evidence="1">
    <location>
        <begin position="29"/>
        <end position="50"/>
    </location>
</feature>
<evidence type="ECO:0000259" key="4">
    <source>
        <dbReference type="Pfam" id="PF24466"/>
    </source>
</evidence>
<name>V5BAG1_TRYCR</name>
<comment type="caution">
    <text evidence="5">The sequence shown here is derived from an EMBL/GenBank/DDBJ whole genome shotgun (WGS) entry which is preliminary data.</text>
</comment>
<feature type="region of interest" description="Disordered" evidence="1">
    <location>
        <begin position="1"/>
        <end position="50"/>
    </location>
</feature>
<feature type="domain" description="Retrotransposon hot spot protein,C-terminal" evidence="2">
    <location>
        <begin position="456"/>
        <end position="751"/>
    </location>
</feature>
<dbReference type="Pfam" id="PF24466">
    <property type="entry name" value="DUF7578"/>
    <property type="match status" value="2"/>
</dbReference>
<proteinExistence type="predicted"/>
<dbReference type="EMBL" id="AYLP01000295">
    <property type="protein sequence ID" value="ESS61383.1"/>
    <property type="molecule type" value="Genomic_DNA"/>
</dbReference>